<feature type="compositionally biased region" description="Basic and acidic residues" evidence="1">
    <location>
        <begin position="22"/>
        <end position="47"/>
    </location>
</feature>
<organism evidence="2 3">
    <name type="scientific">Rhizobium aethiopicum</name>
    <dbReference type="NCBI Taxonomy" id="1138170"/>
    <lineage>
        <taxon>Bacteria</taxon>
        <taxon>Pseudomonadati</taxon>
        <taxon>Pseudomonadota</taxon>
        <taxon>Alphaproteobacteria</taxon>
        <taxon>Hyphomicrobiales</taxon>
        <taxon>Rhizobiaceae</taxon>
        <taxon>Rhizobium/Agrobacterium group</taxon>
        <taxon>Rhizobium</taxon>
    </lineage>
</organism>
<evidence type="ECO:0000313" key="3">
    <source>
        <dbReference type="Proteomes" id="UP000198723"/>
    </source>
</evidence>
<name>A0A1C3Y8T8_9HYPH</name>
<dbReference type="EMBL" id="FMAJ01000013">
    <property type="protein sequence ID" value="SCB60825.1"/>
    <property type="molecule type" value="Genomic_DNA"/>
</dbReference>
<dbReference type="Proteomes" id="UP000198723">
    <property type="component" value="Unassembled WGS sequence"/>
</dbReference>
<accession>A0A1C3Y8T8</accession>
<feature type="region of interest" description="Disordered" evidence="1">
    <location>
        <begin position="1"/>
        <end position="106"/>
    </location>
</feature>
<dbReference type="STRING" id="1138170.GA0061105_11364"/>
<sequence length="106" mass="11884">MDPEIGVVEAPEAMGRVRSARRAKEELMTGKKTHEQQLRVIEKREKTANAGEDFDAKADLQRNAQAREAHRKGDDLKPNPDTGNDDRAIVRGRNQESEHKKGSGRP</sequence>
<gene>
    <name evidence="2" type="ORF">GA0061105_11364</name>
</gene>
<evidence type="ECO:0000256" key="1">
    <source>
        <dbReference type="SAM" id="MobiDB-lite"/>
    </source>
</evidence>
<evidence type="ECO:0000313" key="2">
    <source>
        <dbReference type="EMBL" id="SCB60825.1"/>
    </source>
</evidence>
<feature type="compositionally biased region" description="Basic and acidic residues" evidence="1">
    <location>
        <begin position="54"/>
        <end position="106"/>
    </location>
</feature>
<proteinExistence type="predicted"/>
<reference evidence="2 3" key="1">
    <citation type="submission" date="2016-08" db="EMBL/GenBank/DDBJ databases">
        <authorList>
            <person name="Seilhamer J.J."/>
        </authorList>
    </citation>
    <scope>NUCLEOTIDE SEQUENCE [LARGE SCALE GENOMIC DNA]</scope>
    <source>
        <strain evidence="2 3">HBR26</strain>
    </source>
</reference>
<dbReference type="AlphaFoldDB" id="A0A1C3Y8T8"/>
<protein>
    <submittedName>
        <fullName evidence="2">Uncharacterized protein</fullName>
    </submittedName>
</protein>